<dbReference type="OrthoDB" id="39175at2759"/>
<accession>A0A9P4YQ37</accession>
<dbReference type="AlphaFoldDB" id="A0A9P4YQ37"/>
<dbReference type="GeneID" id="55968908"/>
<keyword evidence="1" id="KW-0805">Transcription regulation</keyword>
<proteinExistence type="predicted"/>
<dbReference type="InterPro" id="IPR051127">
    <property type="entry name" value="Fungal_SecMet_Regulators"/>
</dbReference>
<dbReference type="InterPro" id="IPR007219">
    <property type="entry name" value="XnlR_reg_dom"/>
</dbReference>
<organism evidence="6 7">
    <name type="scientific">Geosmithia morbida</name>
    <dbReference type="NCBI Taxonomy" id="1094350"/>
    <lineage>
        <taxon>Eukaryota</taxon>
        <taxon>Fungi</taxon>
        <taxon>Dikarya</taxon>
        <taxon>Ascomycota</taxon>
        <taxon>Pezizomycotina</taxon>
        <taxon>Sordariomycetes</taxon>
        <taxon>Hypocreomycetidae</taxon>
        <taxon>Hypocreales</taxon>
        <taxon>Bionectriaceae</taxon>
        <taxon>Geosmithia</taxon>
    </lineage>
</organism>
<dbReference type="Proteomes" id="UP000749293">
    <property type="component" value="Unassembled WGS sequence"/>
</dbReference>
<keyword evidence="7" id="KW-1185">Reference proteome</keyword>
<dbReference type="SMART" id="SM00906">
    <property type="entry name" value="Fungal_trans"/>
    <property type="match status" value="1"/>
</dbReference>
<dbReference type="PANTHER" id="PTHR47424:SF14">
    <property type="entry name" value="ZINC FINGER PROTEIN GRT1"/>
    <property type="match status" value="1"/>
</dbReference>
<feature type="compositionally biased region" description="Low complexity" evidence="4">
    <location>
        <begin position="1"/>
        <end position="13"/>
    </location>
</feature>
<keyword evidence="2" id="KW-0804">Transcription</keyword>
<evidence type="ECO:0000313" key="7">
    <source>
        <dbReference type="Proteomes" id="UP000749293"/>
    </source>
</evidence>
<protein>
    <submittedName>
        <fullName evidence="6">Fungal trans</fullName>
    </submittedName>
</protein>
<evidence type="ECO:0000259" key="5">
    <source>
        <dbReference type="SMART" id="SM00906"/>
    </source>
</evidence>
<evidence type="ECO:0000256" key="1">
    <source>
        <dbReference type="ARBA" id="ARBA00023015"/>
    </source>
</evidence>
<dbReference type="GO" id="GO:0008270">
    <property type="term" value="F:zinc ion binding"/>
    <property type="evidence" value="ECO:0007669"/>
    <property type="project" value="InterPro"/>
</dbReference>
<evidence type="ECO:0000256" key="3">
    <source>
        <dbReference type="ARBA" id="ARBA00023242"/>
    </source>
</evidence>
<sequence length="634" mass="69921">MPPNSISNRPSPSGVRKRSTYTSVAWTTRFRNTTRQEAWPRTLASASVSAGAGAAPTSNVLASGAAEDATSAAAASAAAFPLRNNGSVHRGSRLLGWSNPGSFDYLIRLAESRLAAESPEQSARPRPNTRQTVPIWPEQLRELASRRRSGGSVLDVLDMKTWTGILETYHDELGMQYPFLDTEELVGKIQAMRAGRTQGAVDYSRAADVACVVVGLVSCMVSAGSADAANPLVHDVFGAAMVRVHTEHVHTDDLAMLILTSLFFFLSDREVEAWRCIGTVMRLVHELCQYGSDDQRVSDALYWSVYTLERRWSFGTGLPFAVPDADVETVRQLSPQDDASDLVSGYLRQMVTYCAISSEVRRKFLDLPSAPAPTSASASHPPNNNHDSVRDWCHFRIVQWQNNLPRHLRFRGPDEDKYDSTLEGRGEYKLRLMLYLRANQMRTIILRKSAIMSAAPPIVVDEGSTTHTMLEAARDSIRLLSHITKKLHDKLKVIQKFVDSLKPSQQQQQQSAEEMLPPAPLPQTPTDGISNAPALQNLLCPGPEPPNNNVDPDSREQQAGPALAPGPLYAGLEPPAGAQTANMSSFWVPHGTPDDFRFMDDGGVATELHMLSDLDESRLRELNDILMDYENFKF</sequence>
<feature type="compositionally biased region" description="Low complexity" evidence="4">
    <location>
        <begin position="559"/>
        <end position="576"/>
    </location>
</feature>
<reference evidence="6" key="1">
    <citation type="submission" date="2020-03" db="EMBL/GenBank/DDBJ databases">
        <title>Site-based positive gene gene selection in Geosmithia morbida across the United States reveals a broad range of putative effectors and factors for local host and environmental adapation.</title>
        <authorList>
            <person name="Onufrak A."/>
            <person name="Murdoch R.W."/>
            <person name="Gazis R."/>
            <person name="Huff M."/>
            <person name="Staton M."/>
            <person name="Klingeman W."/>
            <person name="Hadziabdic D."/>
        </authorList>
    </citation>
    <scope>NUCLEOTIDE SEQUENCE</scope>
    <source>
        <strain evidence="6">1262</strain>
    </source>
</reference>
<dbReference type="RefSeq" id="XP_035319327.1">
    <property type="nucleotide sequence ID" value="XM_035464657.1"/>
</dbReference>
<feature type="region of interest" description="Disordered" evidence="4">
    <location>
        <begin position="1"/>
        <end position="20"/>
    </location>
</feature>
<dbReference type="GO" id="GO:0006351">
    <property type="term" value="P:DNA-templated transcription"/>
    <property type="evidence" value="ECO:0007669"/>
    <property type="project" value="InterPro"/>
</dbReference>
<gene>
    <name evidence="6" type="ORF">GMORB2_2678</name>
</gene>
<comment type="caution">
    <text evidence="6">The sequence shown here is derived from an EMBL/GenBank/DDBJ whole genome shotgun (WGS) entry which is preliminary data.</text>
</comment>
<feature type="domain" description="Xylanolytic transcriptional activator regulatory" evidence="5">
    <location>
        <begin position="273"/>
        <end position="338"/>
    </location>
</feature>
<evidence type="ECO:0000256" key="4">
    <source>
        <dbReference type="SAM" id="MobiDB-lite"/>
    </source>
</evidence>
<evidence type="ECO:0000313" key="6">
    <source>
        <dbReference type="EMBL" id="KAF4120675.1"/>
    </source>
</evidence>
<keyword evidence="3" id="KW-0539">Nucleus</keyword>
<dbReference type="PANTHER" id="PTHR47424">
    <property type="entry name" value="REGULATORY PROTEIN GAL4"/>
    <property type="match status" value="1"/>
</dbReference>
<evidence type="ECO:0000256" key="2">
    <source>
        <dbReference type="ARBA" id="ARBA00023163"/>
    </source>
</evidence>
<name>A0A9P4YQ37_9HYPO</name>
<dbReference type="EMBL" id="JAANYQ010000015">
    <property type="protein sequence ID" value="KAF4120675.1"/>
    <property type="molecule type" value="Genomic_DNA"/>
</dbReference>
<dbReference type="GO" id="GO:0003677">
    <property type="term" value="F:DNA binding"/>
    <property type="evidence" value="ECO:0007669"/>
    <property type="project" value="InterPro"/>
</dbReference>
<dbReference type="CDD" id="cd12148">
    <property type="entry name" value="fungal_TF_MHR"/>
    <property type="match status" value="1"/>
</dbReference>
<feature type="region of interest" description="Disordered" evidence="4">
    <location>
        <begin position="502"/>
        <end position="576"/>
    </location>
</feature>